<proteinExistence type="predicted"/>
<dbReference type="GO" id="GO:0005886">
    <property type="term" value="C:plasma membrane"/>
    <property type="evidence" value="ECO:0007669"/>
    <property type="project" value="TreeGrafter"/>
</dbReference>
<feature type="transmembrane region" description="Helical" evidence="2">
    <location>
        <begin position="240"/>
        <end position="263"/>
    </location>
</feature>
<evidence type="ECO:0000256" key="1">
    <source>
        <dbReference type="SAM" id="MobiDB-lite"/>
    </source>
</evidence>
<dbReference type="GeneID" id="8240820"/>
<dbReference type="InterPro" id="IPR016833">
    <property type="entry name" value="Put_Na-Bile_cotransptr"/>
</dbReference>
<accession>C1DY47</accession>
<dbReference type="Proteomes" id="UP000002009">
    <property type="component" value="Chromosome 2"/>
</dbReference>
<dbReference type="PANTHER" id="PTHR18640">
    <property type="entry name" value="SOLUTE CARRIER FAMILY 10 MEMBER 7"/>
    <property type="match status" value="1"/>
</dbReference>
<feature type="transmembrane region" description="Helical" evidence="2">
    <location>
        <begin position="108"/>
        <end position="127"/>
    </location>
</feature>
<keyword evidence="4" id="KW-1185">Reference proteome</keyword>
<dbReference type="OrthoDB" id="188035at2759"/>
<dbReference type="eggNOG" id="KOG4821">
    <property type="taxonomic scope" value="Eukaryota"/>
</dbReference>
<name>C1DY47_MICCC</name>
<feature type="transmembrane region" description="Helical" evidence="2">
    <location>
        <begin position="207"/>
        <end position="228"/>
    </location>
</feature>
<feature type="compositionally biased region" description="Low complexity" evidence="1">
    <location>
        <begin position="79"/>
        <end position="99"/>
    </location>
</feature>
<dbReference type="KEGG" id="mis:MICPUN_56064"/>
<protein>
    <submittedName>
        <fullName evidence="3">Bile Acid:Na+ symporter family</fullName>
    </submittedName>
</protein>
<dbReference type="InterPro" id="IPR038770">
    <property type="entry name" value="Na+/solute_symporter_sf"/>
</dbReference>
<dbReference type="AlphaFoldDB" id="C1DY47"/>
<feature type="transmembrane region" description="Helical" evidence="2">
    <location>
        <begin position="345"/>
        <end position="365"/>
    </location>
</feature>
<evidence type="ECO:0000313" key="3">
    <source>
        <dbReference type="EMBL" id="ACO61363.1"/>
    </source>
</evidence>
<feature type="transmembrane region" description="Helical" evidence="2">
    <location>
        <begin position="147"/>
        <end position="165"/>
    </location>
</feature>
<dbReference type="OMA" id="HICQLFI"/>
<feature type="compositionally biased region" description="Polar residues" evidence="1">
    <location>
        <begin position="1"/>
        <end position="12"/>
    </location>
</feature>
<keyword evidence="2" id="KW-0472">Membrane</keyword>
<keyword evidence="2" id="KW-0812">Transmembrane</keyword>
<evidence type="ECO:0000313" key="4">
    <source>
        <dbReference type="Proteomes" id="UP000002009"/>
    </source>
</evidence>
<organism evidence="3 4">
    <name type="scientific">Micromonas commoda (strain RCC299 / NOUM17 / CCMP2709)</name>
    <name type="common">Picoplanktonic green alga</name>
    <dbReference type="NCBI Taxonomy" id="296587"/>
    <lineage>
        <taxon>Eukaryota</taxon>
        <taxon>Viridiplantae</taxon>
        <taxon>Chlorophyta</taxon>
        <taxon>Mamiellophyceae</taxon>
        <taxon>Mamiellales</taxon>
        <taxon>Mamiellaceae</taxon>
        <taxon>Micromonas</taxon>
    </lineage>
</organism>
<dbReference type="Pfam" id="PF13593">
    <property type="entry name" value="SBF_like"/>
    <property type="match status" value="1"/>
</dbReference>
<feature type="transmembrane region" description="Helical" evidence="2">
    <location>
        <begin position="177"/>
        <end position="195"/>
    </location>
</feature>
<gene>
    <name evidence="3" type="ORF">MICPUN_56064</name>
</gene>
<dbReference type="InParanoid" id="C1DY47"/>
<dbReference type="Gene3D" id="1.20.1530.20">
    <property type="match status" value="1"/>
</dbReference>
<sequence length="445" mass="46416">MHVSTRVSSLAAPTTVCRRDGRAKGTIRAARRPAPSRPRASIGATLPEGPVPTSVMKPGVRGRRGELARSHAAPGATVSPSEGDGPASSPSPAPSSDEPSLWTRTVRFLVANYFLVGMLSGVALAYLAPGVGATGGPVRPEFTVNQVMIRVMFLISGLNLPLTELKKAVTNVRANALIQAFIFGFPAAATAYVLGPALKAAGVLTPRLVDGLVVLACLPTTIGSGVALTNAAEGNVAVSLFHAVFSNLAGIFVTPALIFMYLGADCASVGSPYAAVTKLTSQVLVPVVVGMGLRAIPAIGEVLSSKPFKSRLKLTSDCIILAIIWNTFCNTFKSGFGVPASELTSLFMVLSVILIGYKASILAAARAFGLANRDAVSAVYMGSQKTLAFGLPLIKALFDGSPELVWFCLPALMYHPMQIALGSALVPRLREFANAKEDSGRRATR</sequence>
<reference evidence="3 4" key="1">
    <citation type="journal article" date="2009" name="Science">
        <title>Green evolution and dynamic adaptations revealed by genomes of the marine picoeukaryotes Micromonas.</title>
        <authorList>
            <person name="Worden A.Z."/>
            <person name="Lee J.H."/>
            <person name="Mock T."/>
            <person name="Rouze P."/>
            <person name="Simmons M.P."/>
            <person name="Aerts A.L."/>
            <person name="Allen A.E."/>
            <person name="Cuvelier M.L."/>
            <person name="Derelle E."/>
            <person name="Everett M.V."/>
            <person name="Foulon E."/>
            <person name="Grimwood J."/>
            <person name="Gundlach H."/>
            <person name="Henrissat B."/>
            <person name="Napoli C."/>
            <person name="McDonald S.M."/>
            <person name="Parker M.S."/>
            <person name="Rombauts S."/>
            <person name="Salamov A."/>
            <person name="Von Dassow P."/>
            <person name="Badger J.H."/>
            <person name="Coutinho P.M."/>
            <person name="Demir E."/>
            <person name="Dubchak I."/>
            <person name="Gentemann C."/>
            <person name="Eikrem W."/>
            <person name="Gready J.E."/>
            <person name="John U."/>
            <person name="Lanier W."/>
            <person name="Lindquist E.A."/>
            <person name="Lucas S."/>
            <person name="Mayer K.F."/>
            <person name="Moreau H."/>
            <person name="Not F."/>
            <person name="Otillar R."/>
            <person name="Panaud O."/>
            <person name="Pangilinan J."/>
            <person name="Paulsen I."/>
            <person name="Piegu B."/>
            <person name="Poliakov A."/>
            <person name="Robbens S."/>
            <person name="Schmutz J."/>
            <person name="Toulza E."/>
            <person name="Wyss T."/>
            <person name="Zelensky A."/>
            <person name="Zhou K."/>
            <person name="Armbrust E.V."/>
            <person name="Bhattacharya D."/>
            <person name="Goodenough U.W."/>
            <person name="Van de Peer Y."/>
            <person name="Grigoriev I.V."/>
        </authorList>
    </citation>
    <scope>NUCLEOTIDE SEQUENCE [LARGE SCALE GENOMIC DNA]</scope>
    <source>
        <strain evidence="4">RCC299 / NOUM17</strain>
    </source>
</reference>
<keyword evidence="2" id="KW-1133">Transmembrane helix</keyword>
<dbReference type="EMBL" id="CP001323">
    <property type="protein sequence ID" value="ACO61363.1"/>
    <property type="molecule type" value="Genomic_DNA"/>
</dbReference>
<dbReference type="RefSeq" id="XP_002500105.1">
    <property type="nucleotide sequence ID" value="XM_002500059.1"/>
</dbReference>
<evidence type="ECO:0000256" key="2">
    <source>
        <dbReference type="SAM" id="Phobius"/>
    </source>
</evidence>
<feature type="region of interest" description="Disordered" evidence="1">
    <location>
        <begin position="1"/>
        <end position="99"/>
    </location>
</feature>
<dbReference type="PANTHER" id="PTHR18640:SF5">
    <property type="entry name" value="SODIUM_BILE ACID COTRANSPORTER 7"/>
    <property type="match status" value="1"/>
</dbReference>